<dbReference type="Proteomes" id="UP000248857">
    <property type="component" value="Unassembled WGS sequence"/>
</dbReference>
<name>A0A2W1JXJ9_9CYAN</name>
<gene>
    <name evidence="1" type="ORF">C1752_02177</name>
</gene>
<dbReference type="SUPFAM" id="SSF143880">
    <property type="entry name" value="NE0471 N-terminal domain-like"/>
    <property type="match status" value="1"/>
</dbReference>
<comment type="caution">
    <text evidence="1">The sequence shown here is derived from an EMBL/GenBank/DDBJ whole genome shotgun (WGS) entry which is preliminary data.</text>
</comment>
<dbReference type="RefSeq" id="WP_110986156.1">
    <property type="nucleotide sequence ID" value="NZ_CAWNWM010000006.1"/>
</dbReference>
<dbReference type="Pfam" id="PF10387">
    <property type="entry name" value="DUF2442"/>
    <property type="match status" value="1"/>
</dbReference>
<dbReference type="InterPro" id="IPR036782">
    <property type="entry name" value="NE0471-like_N"/>
</dbReference>
<proteinExistence type="predicted"/>
<reference evidence="1 2" key="1">
    <citation type="journal article" date="2018" name="Sci. Rep.">
        <title>A novel species of the marine cyanobacterium Acaryochloris with a unique pigment content and lifestyle.</title>
        <authorList>
            <person name="Partensky F."/>
            <person name="Six C."/>
            <person name="Ratin M."/>
            <person name="Garczarek L."/>
            <person name="Vaulot D."/>
            <person name="Probert I."/>
            <person name="Calteau A."/>
            <person name="Gourvil P."/>
            <person name="Marie D."/>
            <person name="Grebert T."/>
            <person name="Bouchier C."/>
            <person name="Le Panse S."/>
            <person name="Gachenot M."/>
            <person name="Rodriguez F."/>
            <person name="Garrido J.L."/>
        </authorList>
    </citation>
    <scope>NUCLEOTIDE SEQUENCE [LARGE SCALE GENOMIC DNA]</scope>
    <source>
        <strain evidence="1 2">RCC1774</strain>
    </source>
</reference>
<accession>A0A2W1JXJ9</accession>
<dbReference type="EMBL" id="PQWO01000006">
    <property type="protein sequence ID" value="PZD73361.1"/>
    <property type="molecule type" value="Genomic_DNA"/>
</dbReference>
<dbReference type="OrthoDB" id="162796at2"/>
<sequence length="94" mass="10772">MLKPVEVKALPNYRLWLRYSNGTEGEVDLSDLAGKGIFKVWDDYNAFENVHIGEQREIAWSDQIDLCPDALYLRLTGRSPEEIFPSLRETSVNA</sequence>
<evidence type="ECO:0000313" key="1">
    <source>
        <dbReference type="EMBL" id="PZD73361.1"/>
    </source>
</evidence>
<dbReference type="Gene3D" id="3.30.2020.10">
    <property type="entry name" value="NE0471-like N-terminal domain"/>
    <property type="match status" value="1"/>
</dbReference>
<keyword evidence="2" id="KW-1185">Reference proteome</keyword>
<protein>
    <recommendedName>
        <fullName evidence="3">DUF2442 domain-containing protein</fullName>
    </recommendedName>
</protein>
<evidence type="ECO:0000313" key="2">
    <source>
        <dbReference type="Proteomes" id="UP000248857"/>
    </source>
</evidence>
<organism evidence="1 2">
    <name type="scientific">Acaryochloris thomasi RCC1774</name>
    <dbReference type="NCBI Taxonomy" id="1764569"/>
    <lineage>
        <taxon>Bacteria</taxon>
        <taxon>Bacillati</taxon>
        <taxon>Cyanobacteriota</taxon>
        <taxon>Cyanophyceae</taxon>
        <taxon>Acaryochloridales</taxon>
        <taxon>Acaryochloridaceae</taxon>
        <taxon>Acaryochloris</taxon>
        <taxon>Acaryochloris thomasi</taxon>
    </lineage>
</organism>
<dbReference type="InterPro" id="IPR018841">
    <property type="entry name" value="DUF2442"/>
</dbReference>
<evidence type="ECO:0008006" key="3">
    <source>
        <dbReference type="Google" id="ProtNLM"/>
    </source>
</evidence>
<dbReference type="AlphaFoldDB" id="A0A2W1JXJ9"/>